<evidence type="ECO:0000256" key="5">
    <source>
        <dbReference type="ARBA" id="ARBA00022989"/>
    </source>
</evidence>
<dbReference type="PANTHER" id="PTHR33452">
    <property type="entry name" value="OXIDOREDUCTASE CATD-RELATED"/>
    <property type="match status" value="1"/>
</dbReference>
<keyword evidence="6 7" id="KW-0472">Membrane</keyword>
<name>A0A9X2JE99_9SPHI</name>
<reference evidence="8" key="1">
    <citation type="submission" date="2022-06" db="EMBL/GenBank/DDBJ databases">
        <title>Solitalea sp. MAHUQ-68 isolated from rhizospheric soil.</title>
        <authorList>
            <person name="Huq M.A."/>
        </authorList>
    </citation>
    <scope>NUCLEOTIDE SEQUENCE</scope>
    <source>
        <strain evidence="8">MAHUQ-68</strain>
    </source>
</reference>
<gene>
    <name evidence="8" type="ORF">NF867_16775</name>
</gene>
<evidence type="ECO:0000256" key="4">
    <source>
        <dbReference type="ARBA" id="ARBA00022692"/>
    </source>
</evidence>
<accession>A0A9X2JE99</accession>
<proteinExistence type="inferred from homology"/>
<keyword evidence="4 7" id="KW-0812">Transmembrane</keyword>
<evidence type="ECO:0000256" key="7">
    <source>
        <dbReference type="SAM" id="Phobius"/>
    </source>
</evidence>
<dbReference type="InterPro" id="IPR032808">
    <property type="entry name" value="DoxX"/>
</dbReference>
<sequence length="134" mass="14858">MKKFLFSVKPFALDFGLLILRAGFGISMFLIHGLPKLMHFSQKASTFPDVLRIGSKYSLIADIFAEVFCSLLLVIGLASRLALFCLIVVMSVAFFMIHKNDPLAGKELDLLYLTAFCTLFLTGPGKYSLDANLK</sequence>
<evidence type="ECO:0000256" key="3">
    <source>
        <dbReference type="ARBA" id="ARBA00022475"/>
    </source>
</evidence>
<dbReference type="RefSeq" id="WP_252589552.1">
    <property type="nucleotide sequence ID" value="NZ_JAMWYS010000058.1"/>
</dbReference>
<dbReference type="PANTHER" id="PTHR33452:SF1">
    <property type="entry name" value="INNER MEMBRANE PROTEIN YPHA-RELATED"/>
    <property type="match status" value="1"/>
</dbReference>
<keyword evidence="3" id="KW-1003">Cell membrane</keyword>
<evidence type="ECO:0000256" key="6">
    <source>
        <dbReference type="ARBA" id="ARBA00023136"/>
    </source>
</evidence>
<keyword evidence="9" id="KW-1185">Reference proteome</keyword>
<feature type="transmembrane region" description="Helical" evidence="7">
    <location>
        <begin position="12"/>
        <end position="34"/>
    </location>
</feature>
<evidence type="ECO:0000313" key="9">
    <source>
        <dbReference type="Proteomes" id="UP001155182"/>
    </source>
</evidence>
<organism evidence="8 9">
    <name type="scientific">Solitalea agri</name>
    <dbReference type="NCBI Taxonomy" id="2953739"/>
    <lineage>
        <taxon>Bacteria</taxon>
        <taxon>Pseudomonadati</taxon>
        <taxon>Bacteroidota</taxon>
        <taxon>Sphingobacteriia</taxon>
        <taxon>Sphingobacteriales</taxon>
        <taxon>Sphingobacteriaceae</taxon>
        <taxon>Solitalea</taxon>
    </lineage>
</organism>
<comment type="caution">
    <text evidence="8">The sequence shown here is derived from an EMBL/GenBank/DDBJ whole genome shotgun (WGS) entry which is preliminary data.</text>
</comment>
<dbReference type="InterPro" id="IPR051907">
    <property type="entry name" value="DoxX-like_oxidoreductase"/>
</dbReference>
<feature type="transmembrane region" description="Helical" evidence="7">
    <location>
        <begin position="110"/>
        <end position="129"/>
    </location>
</feature>
<keyword evidence="5 7" id="KW-1133">Transmembrane helix</keyword>
<dbReference type="Pfam" id="PF07681">
    <property type="entry name" value="DoxX"/>
    <property type="match status" value="1"/>
</dbReference>
<evidence type="ECO:0000256" key="1">
    <source>
        <dbReference type="ARBA" id="ARBA00004651"/>
    </source>
</evidence>
<feature type="transmembrane region" description="Helical" evidence="7">
    <location>
        <begin position="81"/>
        <end position="98"/>
    </location>
</feature>
<evidence type="ECO:0000313" key="8">
    <source>
        <dbReference type="EMBL" id="MCO4294519.1"/>
    </source>
</evidence>
<protein>
    <submittedName>
        <fullName evidence="8">DoxX family protein</fullName>
    </submittedName>
</protein>
<dbReference type="AlphaFoldDB" id="A0A9X2JE99"/>
<dbReference type="GO" id="GO:0005886">
    <property type="term" value="C:plasma membrane"/>
    <property type="evidence" value="ECO:0007669"/>
    <property type="project" value="UniProtKB-SubCell"/>
</dbReference>
<dbReference type="EMBL" id="JAMWYS010000058">
    <property type="protein sequence ID" value="MCO4294519.1"/>
    <property type="molecule type" value="Genomic_DNA"/>
</dbReference>
<comment type="subcellular location">
    <subcellularLocation>
        <location evidence="1">Cell membrane</location>
        <topology evidence="1">Multi-pass membrane protein</topology>
    </subcellularLocation>
</comment>
<evidence type="ECO:0000256" key="2">
    <source>
        <dbReference type="ARBA" id="ARBA00006679"/>
    </source>
</evidence>
<dbReference type="Proteomes" id="UP001155182">
    <property type="component" value="Unassembled WGS sequence"/>
</dbReference>
<comment type="similarity">
    <text evidence="2">Belongs to the DoxX family.</text>
</comment>